<evidence type="ECO:0000313" key="12">
    <source>
        <dbReference type="Proteomes" id="UP000228495"/>
    </source>
</evidence>
<keyword evidence="8 9" id="KW-0234">DNA repair</keyword>
<comment type="domain">
    <text evidence="9">Has 3 domains, the large (RuvB-L) and small ATPase (RuvB-S) domains and the C-terminal head (RuvB-H) domain. The head domain binds DNA, while the ATPase domains jointly bind ATP, ADP or are empty depending on the state of the subunit in the translocation cycle. During a single DNA translocation step the structure of each domain remains the same, but their relative positions change.</text>
</comment>
<dbReference type="EMBL" id="PCSU01000028">
    <property type="protein sequence ID" value="PIP56657.1"/>
    <property type="molecule type" value="Genomic_DNA"/>
</dbReference>
<keyword evidence="4 9" id="KW-0378">Hydrolase</keyword>
<keyword evidence="1 9" id="KW-0963">Cytoplasm</keyword>
<dbReference type="Pfam" id="PF17864">
    <property type="entry name" value="AAA_lid_4"/>
    <property type="match status" value="1"/>
</dbReference>
<dbReference type="HAMAP" id="MF_00016">
    <property type="entry name" value="DNA_HJ_migration_RuvB"/>
    <property type="match status" value="1"/>
</dbReference>
<comment type="subunit">
    <text evidence="9">Homohexamer. Forms an RuvA(8)-RuvB(12)-Holliday junction (HJ) complex. HJ DNA is sandwiched between 2 RuvA tetramers; dsDNA enters through RuvA and exits via RuvB. An RuvB hexamer assembles on each DNA strand where it exits the tetramer. Each RuvB hexamer is contacted by two RuvA subunits (via domain III) on 2 adjacent RuvB subunits; this complex drives branch migration. In the full resolvosome a probable DNA-RuvA(4)-RuvB(12)-RuvC(2) complex forms which resolves the HJ.</text>
</comment>
<feature type="binding site" evidence="9">
    <location>
        <position position="183"/>
    </location>
    <ligand>
        <name>ATP</name>
        <dbReference type="ChEBI" id="CHEBI:30616"/>
    </ligand>
</feature>
<feature type="binding site" evidence="9">
    <location>
        <position position="173"/>
    </location>
    <ligand>
        <name>ATP</name>
        <dbReference type="ChEBI" id="CHEBI:30616"/>
    </ligand>
</feature>
<feature type="binding site" evidence="9">
    <location>
        <position position="22"/>
    </location>
    <ligand>
        <name>ATP</name>
        <dbReference type="ChEBI" id="CHEBI:30616"/>
    </ligand>
</feature>
<dbReference type="InterPro" id="IPR003593">
    <property type="entry name" value="AAA+_ATPase"/>
</dbReference>
<dbReference type="EC" id="3.6.4.-" evidence="9"/>
<name>A0A2H0BG61_UNCKA</name>
<feature type="binding site" evidence="9">
    <location>
        <position position="317"/>
    </location>
    <ligand>
        <name>DNA</name>
        <dbReference type="ChEBI" id="CHEBI:16991"/>
    </ligand>
</feature>
<dbReference type="GO" id="GO:0009378">
    <property type="term" value="F:four-way junction helicase activity"/>
    <property type="evidence" value="ECO:0007669"/>
    <property type="project" value="InterPro"/>
</dbReference>
<feature type="region of interest" description="Small ATPAse domain (RuvB-S)" evidence="9">
    <location>
        <begin position="184"/>
        <end position="254"/>
    </location>
</feature>
<feature type="binding site" evidence="9">
    <location>
        <position position="64"/>
    </location>
    <ligand>
        <name>ATP</name>
        <dbReference type="ChEBI" id="CHEBI:30616"/>
    </ligand>
</feature>
<dbReference type="AlphaFoldDB" id="A0A2H0BG61"/>
<dbReference type="Gene3D" id="3.40.50.300">
    <property type="entry name" value="P-loop containing nucleotide triphosphate hydrolases"/>
    <property type="match status" value="1"/>
</dbReference>
<feature type="region of interest" description="Head domain (RuvB-H)" evidence="9">
    <location>
        <begin position="257"/>
        <end position="333"/>
    </location>
</feature>
<keyword evidence="7 9" id="KW-0233">DNA recombination</keyword>
<feature type="binding site" evidence="9">
    <location>
        <position position="68"/>
    </location>
    <ligand>
        <name>ATP</name>
        <dbReference type="ChEBI" id="CHEBI:30616"/>
    </ligand>
</feature>
<dbReference type="InterPro" id="IPR008824">
    <property type="entry name" value="RuvB-like_N"/>
</dbReference>
<dbReference type="Gene3D" id="1.10.10.10">
    <property type="entry name" value="Winged helix-like DNA-binding domain superfamily/Winged helix DNA-binding domain"/>
    <property type="match status" value="1"/>
</dbReference>
<dbReference type="Pfam" id="PF05496">
    <property type="entry name" value="RuvB_N"/>
    <property type="match status" value="1"/>
</dbReference>
<evidence type="ECO:0000256" key="7">
    <source>
        <dbReference type="ARBA" id="ARBA00023172"/>
    </source>
</evidence>
<dbReference type="GO" id="GO:0006310">
    <property type="term" value="P:DNA recombination"/>
    <property type="evidence" value="ECO:0007669"/>
    <property type="project" value="UniProtKB-UniRule"/>
</dbReference>
<dbReference type="SUPFAM" id="SSF46785">
    <property type="entry name" value="Winged helix' DNA-binding domain"/>
    <property type="match status" value="1"/>
</dbReference>
<dbReference type="GO" id="GO:0005524">
    <property type="term" value="F:ATP binding"/>
    <property type="evidence" value="ECO:0007669"/>
    <property type="project" value="UniProtKB-UniRule"/>
</dbReference>
<feature type="binding site" evidence="9">
    <location>
        <position position="67"/>
    </location>
    <ligand>
        <name>ATP</name>
        <dbReference type="ChEBI" id="CHEBI:30616"/>
    </ligand>
</feature>
<comment type="function">
    <text evidence="9">The RuvA-RuvB-RuvC complex processes Holliday junction (HJ) DNA during genetic recombination and DNA repair, while the RuvA-RuvB complex plays an important role in the rescue of blocked DNA replication forks via replication fork reversal (RFR). RuvA specifically binds to HJ cruciform DNA, conferring on it an open structure. The RuvB hexamer acts as an ATP-dependent pump, pulling dsDNA into and through the RuvAB complex. RuvB forms 2 homohexamers on either side of HJ DNA bound by 1 or 2 RuvA tetramers; 4 subunits per hexamer contact DNA at a time. Coordinated motions by a converter formed by DNA-disengaged RuvB subunits stimulates ATP hydrolysis and nucleotide exchange. Immobilization of the converter enables RuvB to convert the ATP-contained energy into a lever motion, pulling 2 nucleotides of DNA out of the RuvA tetramer per ATP hydrolyzed, thus driving DNA branch migration. The RuvB motors rotate together with the DNA substrate, which together with the progressing nucleotide cycle form the mechanistic basis for DNA recombination by continuous HJ branch migration. Branch migration allows RuvC to scan DNA until it finds its consensus sequence, where it cleaves and resolves cruciform DNA.</text>
</comment>
<dbReference type="InterPro" id="IPR036388">
    <property type="entry name" value="WH-like_DNA-bd_sf"/>
</dbReference>
<dbReference type="GO" id="GO:0000400">
    <property type="term" value="F:four-way junction DNA binding"/>
    <property type="evidence" value="ECO:0007669"/>
    <property type="project" value="UniProtKB-UniRule"/>
</dbReference>
<dbReference type="InterPro" id="IPR004605">
    <property type="entry name" value="DNA_helicase_Holl-junc_RuvB"/>
</dbReference>
<evidence type="ECO:0000256" key="6">
    <source>
        <dbReference type="ARBA" id="ARBA00023125"/>
    </source>
</evidence>
<evidence type="ECO:0000259" key="10">
    <source>
        <dbReference type="SMART" id="SM00382"/>
    </source>
</evidence>
<dbReference type="InterPro" id="IPR041445">
    <property type="entry name" value="AAA_lid_4"/>
</dbReference>
<keyword evidence="2 9" id="KW-0547">Nucleotide-binding</keyword>
<dbReference type="CDD" id="cd00009">
    <property type="entry name" value="AAA"/>
    <property type="match status" value="1"/>
</dbReference>
<dbReference type="GO" id="GO:0006281">
    <property type="term" value="P:DNA repair"/>
    <property type="evidence" value="ECO:0007669"/>
    <property type="project" value="UniProtKB-UniRule"/>
</dbReference>
<dbReference type="SUPFAM" id="SSF52540">
    <property type="entry name" value="P-loop containing nucleoside triphosphate hydrolases"/>
    <property type="match status" value="1"/>
</dbReference>
<dbReference type="NCBIfam" id="NF000868">
    <property type="entry name" value="PRK00080.1"/>
    <property type="match status" value="1"/>
</dbReference>
<protein>
    <recommendedName>
        <fullName evidence="9">Holliday junction branch migration complex subunit RuvB</fullName>
        <ecNumber evidence="9">3.6.4.-</ecNumber>
    </recommendedName>
</protein>
<dbReference type="GO" id="GO:0016887">
    <property type="term" value="F:ATP hydrolysis activity"/>
    <property type="evidence" value="ECO:0007669"/>
    <property type="project" value="RHEA"/>
</dbReference>
<feature type="domain" description="AAA+ ATPase" evidence="10">
    <location>
        <begin position="53"/>
        <end position="184"/>
    </location>
</feature>
<feature type="binding site" evidence="9">
    <location>
        <position position="68"/>
    </location>
    <ligand>
        <name>Mg(2+)</name>
        <dbReference type="ChEBI" id="CHEBI:18420"/>
    </ligand>
</feature>
<dbReference type="GO" id="GO:0048476">
    <property type="term" value="C:Holliday junction resolvase complex"/>
    <property type="evidence" value="ECO:0007669"/>
    <property type="project" value="UniProtKB-UniRule"/>
</dbReference>
<comment type="caution">
    <text evidence="11">The sequence shown here is derived from an EMBL/GenBank/DDBJ whole genome shotgun (WGS) entry which is preliminary data.</text>
</comment>
<sequence>MESRISDPNLISESDASLDTSLRPVSFADYSGQSDIKDAISIMVQAAQKRKGSLDHILLYGPPGLGKTTLARIIGSELGSDLRITSGPALERAGDLAAIITNLSDGDILFIDEIHRLNKLVQETLYPAMEDHAIDLVVGKGPSARTIRLDLPKFTVVGATTRIGLLNAPIRDRFGGLFRLEFYGIDDLVKIILRSASVMDIELPIDSAEAIAARSRGTPRIANRLLRRVRDYADVKNDGVITLEEVLQTCNTLGVDEHGLDVIDQKYLHSLINNFKGGPTGVETIAASLSEDQGTIEDVVEPFLLTQGYIQKTPRGREVTQKGKDKVARWNFL</sequence>
<dbReference type="InterPro" id="IPR036390">
    <property type="entry name" value="WH_DNA-bd_sf"/>
</dbReference>
<proteinExistence type="inferred from homology"/>
<evidence type="ECO:0000256" key="3">
    <source>
        <dbReference type="ARBA" id="ARBA00022763"/>
    </source>
</evidence>
<keyword evidence="6 9" id="KW-0238">DNA-binding</keyword>
<feature type="binding site" evidence="9">
    <location>
        <position position="220"/>
    </location>
    <ligand>
        <name>ATP</name>
        <dbReference type="ChEBI" id="CHEBI:30616"/>
    </ligand>
</feature>
<dbReference type="InterPro" id="IPR027417">
    <property type="entry name" value="P-loop_NTPase"/>
</dbReference>
<gene>
    <name evidence="9" type="primary">ruvB</name>
    <name evidence="11" type="ORF">COX05_01880</name>
</gene>
<dbReference type="PANTHER" id="PTHR42848">
    <property type="match status" value="1"/>
</dbReference>
<keyword evidence="11" id="KW-0347">Helicase</keyword>
<dbReference type="Pfam" id="PF05491">
    <property type="entry name" value="WHD_RuvB"/>
    <property type="match status" value="1"/>
</dbReference>
<keyword evidence="3 9" id="KW-0227">DNA damage</keyword>
<dbReference type="PANTHER" id="PTHR42848:SF1">
    <property type="entry name" value="HOLLIDAY JUNCTION BRANCH MIGRATION COMPLEX SUBUNIT RUVB"/>
    <property type="match status" value="1"/>
</dbReference>
<feature type="binding site" evidence="9">
    <location>
        <position position="69"/>
    </location>
    <ligand>
        <name>ATP</name>
        <dbReference type="ChEBI" id="CHEBI:30616"/>
    </ligand>
</feature>
<dbReference type="SMART" id="SM00382">
    <property type="entry name" value="AAA"/>
    <property type="match status" value="1"/>
</dbReference>
<dbReference type="GO" id="GO:0005737">
    <property type="term" value="C:cytoplasm"/>
    <property type="evidence" value="ECO:0007669"/>
    <property type="project" value="UniProtKB-SubCell"/>
</dbReference>
<evidence type="ECO:0000256" key="1">
    <source>
        <dbReference type="ARBA" id="ARBA00022490"/>
    </source>
</evidence>
<evidence type="ECO:0000256" key="9">
    <source>
        <dbReference type="HAMAP-Rule" id="MF_00016"/>
    </source>
</evidence>
<feature type="binding site" evidence="9">
    <location>
        <position position="312"/>
    </location>
    <ligand>
        <name>DNA</name>
        <dbReference type="ChEBI" id="CHEBI:16991"/>
    </ligand>
</feature>
<dbReference type="Gene3D" id="1.10.8.60">
    <property type="match status" value="1"/>
</dbReference>
<feature type="binding site" evidence="9">
    <location>
        <position position="23"/>
    </location>
    <ligand>
        <name>ATP</name>
        <dbReference type="ChEBI" id="CHEBI:30616"/>
    </ligand>
</feature>
<organism evidence="11 12">
    <name type="scientific">candidate division WWE3 bacterium CG22_combo_CG10-13_8_21_14_all_39_12</name>
    <dbReference type="NCBI Taxonomy" id="1975094"/>
    <lineage>
        <taxon>Bacteria</taxon>
        <taxon>Katanobacteria</taxon>
    </lineage>
</organism>
<evidence type="ECO:0000256" key="5">
    <source>
        <dbReference type="ARBA" id="ARBA00022840"/>
    </source>
</evidence>
<reference evidence="11 12" key="1">
    <citation type="submission" date="2017-09" db="EMBL/GenBank/DDBJ databases">
        <title>Depth-based differentiation of microbial function through sediment-hosted aquifers and enrichment of novel symbionts in the deep terrestrial subsurface.</title>
        <authorList>
            <person name="Probst A.J."/>
            <person name="Ladd B."/>
            <person name="Jarett J.K."/>
            <person name="Geller-Mcgrath D.E."/>
            <person name="Sieber C.M."/>
            <person name="Emerson J.B."/>
            <person name="Anantharaman K."/>
            <person name="Thomas B.C."/>
            <person name="Malmstrom R."/>
            <person name="Stieglmeier M."/>
            <person name="Klingl A."/>
            <person name="Woyke T."/>
            <person name="Ryan C.M."/>
            <person name="Banfield J.F."/>
        </authorList>
    </citation>
    <scope>NUCLEOTIDE SEQUENCE [LARGE SCALE GENOMIC DNA]</scope>
    <source>
        <strain evidence="11">CG22_combo_CG10-13_8_21_14_all_39_12</strain>
    </source>
</reference>
<dbReference type="InterPro" id="IPR008823">
    <property type="entry name" value="RuvB_wg_C"/>
</dbReference>
<evidence type="ECO:0000256" key="2">
    <source>
        <dbReference type="ARBA" id="ARBA00022741"/>
    </source>
</evidence>
<comment type="subcellular location">
    <subcellularLocation>
        <location evidence="9">Cytoplasm</location>
    </subcellularLocation>
</comment>
<evidence type="ECO:0000256" key="8">
    <source>
        <dbReference type="ARBA" id="ARBA00023204"/>
    </source>
</evidence>
<dbReference type="NCBIfam" id="TIGR00635">
    <property type="entry name" value="ruvB"/>
    <property type="match status" value="1"/>
</dbReference>
<comment type="caution">
    <text evidence="9">Lacks conserved residue(s) required for the propagation of feature annotation.</text>
</comment>
<evidence type="ECO:0000313" key="11">
    <source>
        <dbReference type="EMBL" id="PIP56657.1"/>
    </source>
</evidence>
<comment type="catalytic activity">
    <reaction evidence="9">
        <text>ATP + H2O = ADP + phosphate + H(+)</text>
        <dbReference type="Rhea" id="RHEA:13065"/>
        <dbReference type="ChEBI" id="CHEBI:15377"/>
        <dbReference type="ChEBI" id="CHEBI:15378"/>
        <dbReference type="ChEBI" id="CHEBI:30616"/>
        <dbReference type="ChEBI" id="CHEBI:43474"/>
        <dbReference type="ChEBI" id="CHEBI:456216"/>
    </reaction>
</comment>
<evidence type="ECO:0000256" key="4">
    <source>
        <dbReference type="ARBA" id="ARBA00022801"/>
    </source>
</evidence>
<dbReference type="Proteomes" id="UP000228495">
    <property type="component" value="Unassembled WGS sequence"/>
</dbReference>
<comment type="similarity">
    <text evidence="9">Belongs to the RuvB family.</text>
</comment>
<accession>A0A2H0BG61</accession>
<keyword evidence="5 9" id="KW-0067">ATP-binding</keyword>